<comment type="caution">
    <text evidence="1">The sequence shown here is derived from an EMBL/GenBank/DDBJ whole genome shotgun (WGS) entry which is preliminary data.</text>
</comment>
<accession>A0A166RKQ1</accession>
<sequence length="171" mass="20432">MSVSFLKKVYINPFVDSCEPIIKIEIVQVDCIYRYTRRKKIEGKPNYEVMYKNISFDVHGTSLDDSLKKWNLSLWEYLDLLSKETEQIKKKYNFYCSDTLVLNFYYFIQDVLGENDIYLVKLMHKILSELGIPHTRVNDTAIRSVIEDRTIDKERMDSFNECIKTPYLRKK</sequence>
<gene>
    <name evidence="1" type="ORF">WY13_00944</name>
</gene>
<protein>
    <submittedName>
        <fullName evidence="1">Uncharacterized protein</fullName>
    </submittedName>
</protein>
<organism evidence="1 2">
    <name type="scientific">Clostridium ljungdahlii</name>
    <dbReference type="NCBI Taxonomy" id="1538"/>
    <lineage>
        <taxon>Bacteria</taxon>
        <taxon>Bacillati</taxon>
        <taxon>Bacillota</taxon>
        <taxon>Clostridia</taxon>
        <taxon>Eubacteriales</taxon>
        <taxon>Clostridiaceae</taxon>
        <taxon>Clostridium</taxon>
    </lineage>
</organism>
<proteinExistence type="predicted"/>
<dbReference type="Proteomes" id="UP000077407">
    <property type="component" value="Unassembled WGS sequence"/>
</dbReference>
<reference evidence="1 2" key="1">
    <citation type="journal article" date="2015" name="Biotechnol. Bioeng.">
        <title>Genome sequence and phenotypic characterization of Caulobacter segnis.</title>
        <authorList>
            <person name="Patel S."/>
            <person name="Fletcher B."/>
            <person name="Scott D.C."/>
            <person name="Ely B."/>
        </authorList>
    </citation>
    <scope>NUCLEOTIDE SEQUENCE [LARGE SCALE GENOMIC DNA]</scope>
    <source>
        <strain evidence="1 2">ERI-2</strain>
    </source>
</reference>
<name>A0A166RKQ1_9CLOT</name>
<evidence type="ECO:0000313" key="1">
    <source>
        <dbReference type="EMBL" id="OAA90878.1"/>
    </source>
</evidence>
<dbReference type="PATRIC" id="fig|1538.10.peg.1449"/>
<dbReference type="EMBL" id="LITT01000009">
    <property type="protein sequence ID" value="OAA90878.1"/>
    <property type="molecule type" value="Genomic_DNA"/>
</dbReference>
<evidence type="ECO:0000313" key="2">
    <source>
        <dbReference type="Proteomes" id="UP000077407"/>
    </source>
</evidence>
<dbReference type="RefSeq" id="WP_063554526.1">
    <property type="nucleotide sequence ID" value="NZ_LITT01000009.1"/>
</dbReference>
<dbReference type="AlphaFoldDB" id="A0A166RKQ1"/>